<dbReference type="Gene3D" id="1.25.60.10">
    <property type="entry name" value="MgtE N-terminal domain-like"/>
    <property type="match status" value="1"/>
</dbReference>
<keyword evidence="3 9" id="KW-0813">Transport</keyword>
<dbReference type="AlphaFoldDB" id="A8I4P6"/>
<dbReference type="HOGENOM" id="CLU_037408_2_2_5"/>
<keyword evidence="12" id="KW-1185">Reference proteome</keyword>
<dbReference type="Gene3D" id="3.10.580.10">
    <property type="entry name" value="CBS-domain"/>
    <property type="match status" value="1"/>
</dbReference>
<feature type="transmembrane region" description="Helical" evidence="9">
    <location>
        <begin position="438"/>
        <end position="461"/>
    </location>
</feature>
<feature type="domain" description="CBS" evidence="10">
    <location>
        <begin position="205"/>
        <end position="262"/>
    </location>
</feature>
<reference evidence="11 12" key="6">
    <citation type="journal article" date="2011" name="Appl. Environ. Microbiol.">
        <title>Involvement of the azorhizobial chromosome partition gene (parA) in the onset of bacteroid differentiation during Sesbania rostrata stem nodule development.</title>
        <authorList>
            <person name="Liu CT."/>
            <person name="Lee KB."/>
            <person name="Wang YS."/>
            <person name="Peng MH."/>
            <person name="Lee KT."/>
            <person name="Suzuki S."/>
            <person name="Suzuki T."/>
            <person name="Oyaizu H."/>
        </authorList>
    </citation>
    <scope>NUCLEOTIDE SEQUENCE [LARGE SCALE GENOMIC DNA]</scope>
    <source>
        <strain evidence="12">ATCC 43989 / DSM 5975 / JCM 20966 / LMG 6465 / NBRC 14845 / NCIMB 13405 / ORS 571</strain>
    </source>
</reference>
<evidence type="ECO:0000256" key="7">
    <source>
        <dbReference type="ARBA" id="ARBA00023136"/>
    </source>
</evidence>
<comment type="subunit">
    <text evidence="9">Homodimer.</text>
</comment>
<evidence type="ECO:0000313" key="11">
    <source>
        <dbReference type="EMBL" id="BAF87754.1"/>
    </source>
</evidence>
<dbReference type="PROSITE" id="PS51371">
    <property type="entry name" value="CBS"/>
    <property type="match status" value="2"/>
</dbReference>
<accession>A8I4P6</accession>
<reference evidence="11 12" key="1">
    <citation type="journal article" date="2007" name="Appl. Environ. Microbiol.">
        <title>Rhizobial factors required for stem nodule maturation and maintenance in Sesbania rostrata-Azorhizobium caulinodans ORS571 symbiosis.</title>
        <authorList>
            <person name="Suzuki S."/>
            <person name="Aono T."/>
            <person name="Lee KB."/>
            <person name="Suzuki T."/>
            <person name="Liu CT."/>
            <person name="Miwa H."/>
            <person name="Wakao S."/>
            <person name="Iki T."/>
            <person name="Oyaizu H."/>
        </authorList>
    </citation>
    <scope>NUCLEOTIDE SEQUENCE [LARGE SCALE GENOMIC DNA]</scope>
    <source>
        <strain evidence="12">ATCC 43989 / DSM 5975 / JCM 20966 / LMG 6465 / NBRC 14845 / NCIMB 13405 / ORS 571</strain>
    </source>
</reference>
<keyword evidence="9" id="KW-1003">Cell membrane</keyword>
<dbReference type="SMART" id="SM00116">
    <property type="entry name" value="CBS"/>
    <property type="match status" value="2"/>
</dbReference>
<dbReference type="eggNOG" id="COG2239">
    <property type="taxonomic scope" value="Bacteria"/>
</dbReference>
<dbReference type="KEGG" id="azc:AZC_1756"/>
<dbReference type="Gene3D" id="1.10.357.20">
    <property type="entry name" value="SLC41 divalent cation transporters, integral membrane domain"/>
    <property type="match status" value="1"/>
</dbReference>
<dbReference type="SMART" id="SM00924">
    <property type="entry name" value="MgtE_N"/>
    <property type="match status" value="1"/>
</dbReference>
<comment type="caution">
    <text evidence="9">Lacks conserved residue(s) required for the propagation of feature annotation.</text>
</comment>
<dbReference type="GO" id="GO:0005886">
    <property type="term" value="C:plasma membrane"/>
    <property type="evidence" value="ECO:0007669"/>
    <property type="project" value="UniProtKB-SubCell"/>
</dbReference>
<dbReference type="SUPFAM" id="SSF161093">
    <property type="entry name" value="MgtE membrane domain-like"/>
    <property type="match status" value="1"/>
</dbReference>
<reference evidence="11 12" key="5">
    <citation type="journal article" date="2010" name="Appl. Environ. Microbiol.">
        <title>phrR-like gene praR of Azorhizobium caulinodans ORS571 is essential for symbiosis with Sesbania rostrata and is involved in expression of reb genes.</title>
        <authorList>
            <person name="Akiba N."/>
            <person name="Aono T."/>
            <person name="Toyazaki H."/>
            <person name="Sato S."/>
            <person name="Oyaizu H."/>
        </authorList>
    </citation>
    <scope>NUCLEOTIDE SEQUENCE [LARGE SCALE GENOMIC DNA]</scope>
    <source>
        <strain evidence="12">ATCC 43989 / DSM 5975 / JCM 20966 / LMG 6465 / NBRC 14845 / NCIMB 13405 / ORS 571</strain>
    </source>
</reference>
<feature type="transmembrane region" description="Helical" evidence="9">
    <location>
        <begin position="364"/>
        <end position="385"/>
    </location>
</feature>
<sequence>MGRKTDDSAGGPRMNIETALPSGLLPLTRLGGAHVADTVEFLNGKTPEEAAEFVSRLPPDWAVEVMDQPPFAWASEMLEMLPADKAVAILEGMSTDRAADVLRWVDPEIHATLSARLTPEARNAIEHLLTYPEDSAGSLMTTEMVTVPSTWTVGQTLDHIRAVERTRETIYAIYVLDPATKRLQNIVTLRRLISGDPAAPIASVAQPYAPITTTPMANREDVARLIAKYDLLAIPVVDSTGHLIGICTFDDVIDAMIEEQTEDVQRMGGMEAIDEPYMQISFTEMIKKRAGWLCILFVSEMFTASAMQVFSDELEKAIVLALFVPLVMSSGGNSGSQATSLIIRALALRQVQLKDWFRVALREIPTGMMLGGILGVLGMIRIMVWQGLGLFDYGPHWQLLAITIASALVGIVTFGSLAGSMLPFILKRVGFDPASASAPFVATLVDVTGLMIYFSVAYLILKGTIL</sequence>
<feature type="transmembrane region" description="Helical" evidence="9">
    <location>
        <begin position="397"/>
        <end position="426"/>
    </location>
</feature>
<evidence type="ECO:0000256" key="3">
    <source>
        <dbReference type="ARBA" id="ARBA00022448"/>
    </source>
</evidence>
<name>A8I4P6_AZOC5</name>
<dbReference type="CDD" id="cd04606">
    <property type="entry name" value="CBS_pair_Mg_transporter"/>
    <property type="match status" value="1"/>
</dbReference>
<keyword evidence="6 9" id="KW-1133">Transmembrane helix</keyword>
<feature type="domain" description="CBS" evidence="10">
    <location>
        <begin position="140"/>
        <end position="203"/>
    </location>
</feature>
<dbReference type="PANTHER" id="PTHR43773">
    <property type="entry name" value="MAGNESIUM TRANSPORTER MGTE"/>
    <property type="match status" value="1"/>
</dbReference>
<dbReference type="NCBIfam" id="TIGR00400">
    <property type="entry name" value="mgtE"/>
    <property type="match status" value="1"/>
</dbReference>
<dbReference type="GO" id="GO:0046872">
    <property type="term" value="F:metal ion binding"/>
    <property type="evidence" value="ECO:0007669"/>
    <property type="project" value="UniProtKB-KW"/>
</dbReference>
<dbReference type="InterPro" id="IPR046342">
    <property type="entry name" value="CBS_dom_sf"/>
</dbReference>
<protein>
    <recommendedName>
        <fullName evidence="9">Magnesium transporter MgtE</fullName>
    </recommendedName>
</protein>
<evidence type="ECO:0000256" key="8">
    <source>
        <dbReference type="PROSITE-ProRule" id="PRU00703"/>
    </source>
</evidence>
<keyword evidence="5 9" id="KW-0460">Magnesium</keyword>
<dbReference type="InterPro" id="IPR006668">
    <property type="entry name" value="Mg_transptr_MgtE_intracell_dom"/>
</dbReference>
<dbReference type="Proteomes" id="UP000000270">
    <property type="component" value="Chromosome"/>
</dbReference>
<keyword evidence="7 9" id="KW-0472">Membrane</keyword>
<dbReference type="PANTHER" id="PTHR43773:SF1">
    <property type="entry name" value="MAGNESIUM TRANSPORTER MGTE"/>
    <property type="match status" value="1"/>
</dbReference>
<comment type="similarity">
    <text evidence="2 9">Belongs to the SLC41A transporter family.</text>
</comment>
<comment type="subcellular location">
    <subcellularLocation>
        <location evidence="9">Cell membrane</location>
        <topology evidence="9">Multi-pass membrane protein</topology>
    </subcellularLocation>
    <subcellularLocation>
        <location evidence="1">Membrane</location>
        <topology evidence="1">Multi-pass membrane protein</topology>
    </subcellularLocation>
</comment>
<reference evidence="12" key="2">
    <citation type="submission" date="2007-04" db="EMBL/GenBank/DDBJ databases">
        <title>Complete genome sequence of the nitrogen-fixing bacterium Azorhizobium caulinodans ORS571.</title>
        <authorList>
            <person name="Lee K.B."/>
            <person name="Backer P.D."/>
            <person name="Aono T."/>
            <person name="Liu C.T."/>
            <person name="Suzuki S."/>
            <person name="Suzuki T."/>
            <person name="Kaneko T."/>
            <person name="Yamada M."/>
            <person name="Tabata S."/>
            <person name="Kupfer D.M."/>
            <person name="Najar F.Z."/>
            <person name="Wiley G.B."/>
            <person name="Roe B."/>
            <person name="Binnewies T."/>
            <person name="Ussery D."/>
            <person name="Vereecke D."/>
            <person name="Gevers D."/>
            <person name="Holsters M."/>
            <person name="Oyaizu H."/>
        </authorList>
    </citation>
    <scope>NUCLEOTIDE SEQUENCE [LARGE SCALE GENOMIC DNA]</scope>
    <source>
        <strain evidence="12">ATCC 43989 / DSM 5975 / JCM 20966 / LMG 6465 / NBRC 14845 / NCIMB 13405 / ORS 571</strain>
    </source>
</reference>
<evidence type="ECO:0000256" key="9">
    <source>
        <dbReference type="RuleBase" id="RU362011"/>
    </source>
</evidence>
<comment type="function">
    <text evidence="9">Acts as a magnesium transporter.</text>
</comment>
<reference evidence="11 12" key="3">
    <citation type="journal article" date="2008" name="BMC Genomics">
        <title>The genome of the versatile nitrogen fixer Azorhizobium caulinodans ORS571.</title>
        <authorList>
            <person name="Lee KB."/>
            <person name="Backer P.D."/>
            <person name="Aono T."/>
            <person name="Liu CT."/>
            <person name="Suzuki S."/>
            <person name="Suzuki T."/>
            <person name="Kaneko T."/>
            <person name="Yamada M."/>
            <person name="Tabata S."/>
            <person name="Kupfer D.M."/>
            <person name="Najar F.Z."/>
            <person name="Wiley G.B."/>
            <person name="Roe B."/>
            <person name="Binnewies T.T."/>
            <person name="Ussery D.W."/>
            <person name="D'Haeze W."/>
            <person name="Herder J.D."/>
            <person name="Gevers D."/>
            <person name="Vereecke D."/>
            <person name="Holsters M."/>
            <person name="Oyaizu H."/>
        </authorList>
    </citation>
    <scope>NUCLEOTIDE SEQUENCE [LARGE SCALE GENOMIC DNA]</scope>
    <source>
        <strain evidence="12">ATCC 43989 / DSM 5975 / JCM 20966 / LMG 6465 / NBRC 14845 / NCIMB 13405 / ORS 571</strain>
    </source>
</reference>
<dbReference type="EMBL" id="AP009384">
    <property type="protein sequence ID" value="BAF87754.1"/>
    <property type="molecule type" value="Genomic_DNA"/>
</dbReference>
<keyword evidence="4 9" id="KW-0812">Transmembrane</keyword>
<dbReference type="SUPFAM" id="SSF54631">
    <property type="entry name" value="CBS-domain pair"/>
    <property type="match status" value="1"/>
</dbReference>
<evidence type="ECO:0000256" key="2">
    <source>
        <dbReference type="ARBA" id="ARBA00009749"/>
    </source>
</evidence>
<proteinExistence type="inferred from homology"/>
<keyword evidence="9" id="KW-0479">Metal-binding</keyword>
<evidence type="ECO:0000313" key="12">
    <source>
        <dbReference type="Proteomes" id="UP000000270"/>
    </source>
</evidence>
<dbReference type="InterPro" id="IPR006669">
    <property type="entry name" value="MgtE_transporter"/>
</dbReference>
<dbReference type="InterPro" id="IPR006667">
    <property type="entry name" value="SLC41_membr_dom"/>
</dbReference>
<evidence type="ECO:0000256" key="5">
    <source>
        <dbReference type="ARBA" id="ARBA00022842"/>
    </source>
</evidence>
<dbReference type="InterPro" id="IPR038076">
    <property type="entry name" value="MgtE_N_sf"/>
</dbReference>
<dbReference type="Pfam" id="PF00571">
    <property type="entry name" value="CBS"/>
    <property type="match status" value="2"/>
</dbReference>
<dbReference type="Pfam" id="PF03448">
    <property type="entry name" value="MgtE_N"/>
    <property type="match status" value="1"/>
</dbReference>
<reference evidence="11 12" key="4">
    <citation type="journal article" date="2009" name="Appl. Environ. Microbiol.">
        <title>Comparative genome-wide transcriptional profiling of Azorhizobium caulinodans ORS571 grown under free-living and symbiotic conditions.</title>
        <authorList>
            <person name="Tsukada S."/>
            <person name="Aono T."/>
            <person name="Akiba N."/>
            <person name="Lee KB."/>
            <person name="Liu CT."/>
            <person name="Toyazaki H."/>
            <person name="Oyaizu H."/>
        </authorList>
    </citation>
    <scope>NUCLEOTIDE SEQUENCE [LARGE SCALE GENOMIC DNA]</scope>
    <source>
        <strain evidence="12">ATCC 43989 / DSM 5975 / JCM 20966 / LMG 6465 / NBRC 14845 / NCIMB 13405 / ORS 571</strain>
    </source>
</reference>
<organism evidence="11 12">
    <name type="scientific">Azorhizobium caulinodans (strain ATCC 43989 / DSM 5975 / JCM 20966 / LMG 6465 / NBRC 14845 / NCIMB 13405 / ORS 571)</name>
    <dbReference type="NCBI Taxonomy" id="438753"/>
    <lineage>
        <taxon>Bacteria</taxon>
        <taxon>Pseudomonadati</taxon>
        <taxon>Pseudomonadota</taxon>
        <taxon>Alphaproteobacteria</taxon>
        <taxon>Hyphomicrobiales</taxon>
        <taxon>Xanthobacteraceae</taxon>
        <taxon>Azorhizobium</taxon>
    </lineage>
</organism>
<keyword evidence="8" id="KW-0129">CBS domain</keyword>
<evidence type="ECO:0000256" key="1">
    <source>
        <dbReference type="ARBA" id="ARBA00004141"/>
    </source>
</evidence>
<dbReference type="InterPro" id="IPR000644">
    <property type="entry name" value="CBS_dom"/>
</dbReference>
<dbReference type="SUPFAM" id="SSF158791">
    <property type="entry name" value="MgtE N-terminal domain-like"/>
    <property type="match status" value="1"/>
</dbReference>
<evidence type="ECO:0000259" key="10">
    <source>
        <dbReference type="PROSITE" id="PS51371"/>
    </source>
</evidence>
<evidence type="ECO:0000256" key="4">
    <source>
        <dbReference type="ARBA" id="ARBA00022692"/>
    </source>
</evidence>
<gene>
    <name evidence="11" type="ordered locus">AZC_1756</name>
</gene>
<evidence type="ECO:0000256" key="6">
    <source>
        <dbReference type="ARBA" id="ARBA00022989"/>
    </source>
</evidence>
<dbReference type="GO" id="GO:0015095">
    <property type="term" value="F:magnesium ion transmembrane transporter activity"/>
    <property type="evidence" value="ECO:0007669"/>
    <property type="project" value="UniProtKB-UniRule"/>
</dbReference>
<dbReference type="Pfam" id="PF01769">
    <property type="entry name" value="MgtE"/>
    <property type="match status" value="1"/>
</dbReference>
<dbReference type="InterPro" id="IPR036739">
    <property type="entry name" value="SLC41_membr_dom_sf"/>
</dbReference>